<organism evidence="1 2">
    <name type="scientific">Trichinella nativa</name>
    <dbReference type="NCBI Taxonomy" id="6335"/>
    <lineage>
        <taxon>Eukaryota</taxon>
        <taxon>Metazoa</taxon>
        <taxon>Ecdysozoa</taxon>
        <taxon>Nematoda</taxon>
        <taxon>Enoplea</taxon>
        <taxon>Dorylaimia</taxon>
        <taxon>Trichinellida</taxon>
        <taxon>Trichinellidae</taxon>
        <taxon>Trichinella</taxon>
    </lineage>
</organism>
<name>A0A0V1LQG7_9BILA</name>
<keyword evidence="2" id="KW-1185">Reference proteome</keyword>
<comment type="caution">
    <text evidence="1">The sequence shown here is derived from an EMBL/GenBank/DDBJ whole genome shotgun (WGS) entry which is preliminary data.</text>
</comment>
<sequence length="80" mass="9565">MLVHYAKPQKADFALKLFSFLCCHCELLGPFRKLTSSLESDTMKHKLSEIKYYCDFKMIYYQYIHQSHVLQLQQNSSFSY</sequence>
<evidence type="ECO:0000313" key="2">
    <source>
        <dbReference type="Proteomes" id="UP000054721"/>
    </source>
</evidence>
<reference evidence="1 2" key="1">
    <citation type="submission" date="2015-05" db="EMBL/GenBank/DDBJ databases">
        <title>Evolution of Trichinella species and genotypes.</title>
        <authorList>
            <person name="Korhonen P.K."/>
            <person name="Edoardo P."/>
            <person name="Giuseppe L.R."/>
            <person name="Gasser R.B."/>
        </authorList>
    </citation>
    <scope>NUCLEOTIDE SEQUENCE [LARGE SCALE GENOMIC DNA]</scope>
    <source>
        <strain evidence="1">ISS10</strain>
    </source>
</reference>
<dbReference type="Proteomes" id="UP000054721">
    <property type="component" value="Unassembled WGS sequence"/>
</dbReference>
<dbReference type="AlphaFoldDB" id="A0A0V1LQG7"/>
<gene>
    <name evidence="1" type="ORF">T02_910</name>
</gene>
<evidence type="ECO:0000313" key="1">
    <source>
        <dbReference type="EMBL" id="KRZ61725.1"/>
    </source>
</evidence>
<protein>
    <submittedName>
        <fullName evidence="1">Uncharacterized protein</fullName>
    </submittedName>
</protein>
<dbReference type="EMBL" id="JYDW01000015">
    <property type="protein sequence ID" value="KRZ61725.1"/>
    <property type="molecule type" value="Genomic_DNA"/>
</dbReference>
<proteinExistence type="predicted"/>
<accession>A0A0V1LQG7</accession>